<protein>
    <submittedName>
        <fullName evidence="4">Cell wall protein</fullName>
    </submittedName>
</protein>
<gene>
    <name evidence="4" type="ORF">FCH28_17480</name>
</gene>
<feature type="chain" id="PRO_5020677990" evidence="3">
    <location>
        <begin position="30"/>
        <end position="364"/>
    </location>
</feature>
<sequence length="364" mass="36975">MKLRRALTAVAATAVIAPAALMAAPAAYATDPQTESSASAEPTTAPDGEQTGGTTAPSETPAGDGTAPDENTDAGTEGGTDAGTDAGAGTGGETGGDTTPGGPASPSGDTKPTAPAEPTAKPTEPGDPSDDEDCKVDAADIKVTVGNLPSKLVAGGSWSQFTVKLANTTDRTLDEVYPVIYAVPLEDFDHPKTQLDLEYQNPDTGEWTSFDEWTDGEYFGWFQLDARQTAELTLRIRADKGAKPGDGFALVAGDYSNKDGSCGWSEEQWYDFTILPASSKPGKIPPAKPGKPGNKPGTHGGAKPVDNAKPKDGLGKLPVTGNLAETGASSALPVIGMVGGIAMAVGAGAIFVVRRRKTDGAAAA</sequence>
<feature type="compositionally biased region" description="Low complexity" evidence="1">
    <location>
        <begin position="100"/>
        <end position="123"/>
    </location>
</feature>
<keyword evidence="2" id="KW-0812">Transmembrane</keyword>
<comment type="caution">
    <text evidence="4">The sequence shown here is derived from an EMBL/GenBank/DDBJ whole genome shotgun (WGS) entry which is preliminary data.</text>
</comment>
<feature type="transmembrane region" description="Helical" evidence="2">
    <location>
        <begin position="331"/>
        <end position="353"/>
    </location>
</feature>
<feature type="region of interest" description="Disordered" evidence="1">
    <location>
        <begin position="27"/>
        <end position="134"/>
    </location>
</feature>
<evidence type="ECO:0000256" key="2">
    <source>
        <dbReference type="SAM" id="Phobius"/>
    </source>
</evidence>
<dbReference type="RefSeq" id="WP_136740969.1">
    <property type="nucleotide sequence ID" value="NZ_SUMB01000005.1"/>
</dbReference>
<evidence type="ECO:0000256" key="3">
    <source>
        <dbReference type="SAM" id="SignalP"/>
    </source>
</evidence>
<evidence type="ECO:0000313" key="4">
    <source>
        <dbReference type="EMBL" id="TJZ52957.1"/>
    </source>
</evidence>
<reference evidence="4 5" key="1">
    <citation type="submission" date="2019-04" db="EMBL/GenBank/DDBJ databases">
        <title>Streptomyces piniterrae sp. nov., a heliquinomycin-producing actinomycete isolated from rhizosphere soil of Pinus yunnanensis.</title>
        <authorList>
            <person name="Zhuang X."/>
            <person name="Zhao J."/>
        </authorList>
    </citation>
    <scope>NUCLEOTIDE SEQUENCE [LARGE SCALE GENOMIC DNA]</scope>
    <source>
        <strain evidence="5">jys28</strain>
    </source>
</reference>
<dbReference type="Proteomes" id="UP000308697">
    <property type="component" value="Unassembled WGS sequence"/>
</dbReference>
<evidence type="ECO:0000313" key="5">
    <source>
        <dbReference type="Proteomes" id="UP000308697"/>
    </source>
</evidence>
<feature type="compositionally biased region" description="Polar residues" evidence="1">
    <location>
        <begin position="31"/>
        <end position="42"/>
    </location>
</feature>
<feature type="region of interest" description="Disordered" evidence="1">
    <location>
        <begin position="280"/>
        <end position="318"/>
    </location>
</feature>
<keyword evidence="5" id="KW-1185">Reference proteome</keyword>
<keyword evidence="3" id="KW-0732">Signal</keyword>
<dbReference type="OrthoDB" id="4333582at2"/>
<dbReference type="NCBIfam" id="NF041528">
    <property type="entry name" value="strep_LAETG"/>
    <property type="match status" value="1"/>
</dbReference>
<keyword evidence="2" id="KW-1133">Transmembrane helix</keyword>
<evidence type="ECO:0000256" key="1">
    <source>
        <dbReference type="SAM" id="MobiDB-lite"/>
    </source>
</evidence>
<keyword evidence="2" id="KW-0472">Membrane</keyword>
<proteinExistence type="predicted"/>
<dbReference type="EMBL" id="SUMB01000005">
    <property type="protein sequence ID" value="TJZ52957.1"/>
    <property type="molecule type" value="Genomic_DNA"/>
</dbReference>
<dbReference type="AlphaFoldDB" id="A0A4U0NFQ9"/>
<name>A0A4U0NFQ9_9ACTN</name>
<feature type="signal peptide" evidence="3">
    <location>
        <begin position="1"/>
        <end position="29"/>
    </location>
</feature>
<organism evidence="4 5">
    <name type="scientific">Streptomyces piniterrae</name>
    <dbReference type="NCBI Taxonomy" id="2571125"/>
    <lineage>
        <taxon>Bacteria</taxon>
        <taxon>Bacillati</taxon>
        <taxon>Actinomycetota</taxon>
        <taxon>Actinomycetes</taxon>
        <taxon>Kitasatosporales</taxon>
        <taxon>Streptomycetaceae</taxon>
        <taxon>Streptomyces</taxon>
    </lineage>
</organism>
<feature type="compositionally biased region" description="Gly residues" evidence="1">
    <location>
        <begin position="76"/>
        <end position="99"/>
    </location>
</feature>
<accession>A0A4U0NFQ9</accession>